<sequence length="88" mass="10316">SLRILLYGMNIPPNDTSCQIIAETASKISDFCFCFRRKDYQNRRNFDWAHIQQSLFIKQLRNNILALPLNEKPQIVVEKDGYGLIAWL</sequence>
<accession>A0A820E462</accession>
<dbReference type="AlphaFoldDB" id="A0A820E462"/>
<evidence type="ECO:0000313" key="1">
    <source>
        <dbReference type="EMBL" id="CAF4240729.1"/>
    </source>
</evidence>
<feature type="non-terminal residue" evidence="1">
    <location>
        <position position="1"/>
    </location>
</feature>
<gene>
    <name evidence="1" type="ORF">OTI717_LOCUS40082</name>
</gene>
<reference evidence="1" key="1">
    <citation type="submission" date="2021-02" db="EMBL/GenBank/DDBJ databases">
        <authorList>
            <person name="Nowell W R."/>
        </authorList>
    </citation>
    <scope>NUCLEOTIDE SEQUENCE</scope>
</reference>
<comment type="caution">
    <text evidence="1">The sequence shown here is derived from an EMBL/GenBank/DDBJ whole genome shotgun (WGS) entry which is preliminary data.</text>
</comment>
<dbReference type="EMBL" id="CAJOAX010029835">
    <property type="protein sequence ID" value="CAF4240729.1"/>
    <property type="molecule type" value="Genomic_DNA"/>
</dbReference>
<proteinExistence type="predicted"/>
<evidence type="ECO:0000313" key="2">
    <source>
        <dbReference type="Proteomes" id="UP000663823"/>
    </source>
</evidence>
<protein>
    <submittedName>
        <fullName evidence="1">Uncharacterized protein</fullName>
    </submittedName>
</protein>
<dbReference type="Proteomes" id="UP000663823">
    <property type="component" value="Unassembled WGS sequence"/>
</dbReference>
<name>A0A820E462_9BILA</name>
<organism evidence="1 2">
    <name type="scientific">Rotaria sordida</name>
    <dbReference type="NCBI Taxonomy" id="392033"/>
    <lineage>
        <taxon>Eukaryota</taxon>
        <taxon>Metazoa</taxon>
        <taxon>Spiralia</taxon>
        <taxon>Gnathifera</taxon>
        <taxon>Rotifera</taxon>
        <taxon>Eurotatoria</taxon>
        <taxon>Bdelloidea</taxon>
        <taxon>Philodinida</taxon>
        <taxon>Philodinidae</taxon>
        <taxon>Rotaria</taxon>
    </lineage>
</organism>